<dbReference type="Pfam" id="PF09297">
    <property type="entry name" value="Zn_ribbon_NUD"/>
    <property type="match status" value="1"/>
</dbReference>
<dbReference type="GO" id="GO:0046872">
    <property type="term" value="F:metal ion binding"/>
    <property type="evidence" value="ECO:0007669"/>
    <property type="project" value="UniProtKB-KW"/>
</dbReference>
<accession>A0A2V2MY68</accession>
<dbReference type="GeneID" id="97547145"/>
<keyword evidence="12" id="KW-1185">Reference proteome</keyword>
<dbReference type="PROSITE" id="PS51462">
    <property type="entry name" value="NUDIX"/>
    <property type="match status" value="1"/>
</dbReference>
<evidence type="ECO:0000256" key="2">
    <source>
        <dbReference type="ARBA" id="ARBA00001947"/>
    </source>
</evidence>
<dbReference type="OrthoDB" id="40462at2157"/>
<keyword evidence="7" id="KW-0460">Magnesium</keyword>
<dbReference type="SUPFAM" id="SSF55811">
    <property type="entry name" value="Nudix"/>
    <property type="match status" value="1"/>
</dbReference>
<evidence type="ECO:0000256" key="5">
    <source>
        <dbReference type="ARBA" id="ARBA00022723"/>
    </source>
</evidence>
<dbReference type="InterPro" id="IPR020084">
    <property type="entry name" value="NUDIX_hydrolase_CS"/>
</dbReference>
<dbReference type="Proteomes" id="UP000245657">
    <property type="component" value="Unassembled WGS sequence"/>
</dbReference>
<dbReference type="PANTHER" id="PTHR42904">
    <property type="entry name" value="NUDIX HYDROLASE, NUDC SUBFAMILY"/>
    <property type="match status" value="1"/>
</dbReference>
<dbReference type="InterPro" id="IPR015376">
    <property type="entry name" value="Znr_NADH_PPase"/>
</dbReference>
<dbReference type="PANTHER" id="PTHR42904:SF6">
    <property type="entry name" value="NAD-CAPPED RNA HYDROLASE NUDT12"/>
    <property type="match status" value="1"/>
</dbReference>
<dbReference type="NCBIfam" id="NF001299">
    <property type="entry name" value="PRK00241.1"/>
    <property type="match status" value="1"/>
</dbReference>
<evidence type="ECO:0000256" key="3">
    <source>
        <dbReference type="ARBA" id="ARBA00009595"/>
    </source>
</evidence>
<comment type="cofactor">
    <cofactor evidence="2">
        <name>Zn(2+)</name>
        <dbReference type="ChEBI" id="CHEBI:29105"/>
    </cofactor>
</comment>
<dbReference type="CDD" id="cd03429">
    <property type="entry name" value="NUDIX_NADH_pyrophosphatase_Nudt13"/>
    <property type="match status" value="1"/>
</dbReference>
<feature type="domain" description="Nudix hydrolase" evidence="10">
    <location>
        <begin position="150"/>
        <end position="274"/>
    </location>
</feature>
<dbReference type="PROSITE" id="PS00893">
    <property type="entry name" value="NUDIX_BOX"/>
    <property type="match status" value="1"/>
</dbReference>
<evidence type="ECO:0000313" key="11">
    <source>
        <dbReference type="EMBL" id="PWR71235.1"/>
    </source>
</evidence>
<evidence type="ECO:0000256" key="8">
    <source>
        <dbReference type="ARBA" id="ARBA00023027"/>
    </source>
</evidence>
<dbReference type="InterPro" id="IPR000086">
    <property type="entry name" value="NUDIX_hydrolase_dom"/>
</dbReference>
<dbReference type="Pfam" id="PF00293">
    <property type="entry name" value="NUDIX"/>
    <property type="match status" value="1"/>
</dbReference>
<dbReference type="GO" id="GO:0019677">
    <property type="term" value="P:NAD+ catabolic process"/>
    <property type="evidence" value="ECO:0007669"/>
    <property type="project" value="TreeGrafter"/>
</dbReference>
<comment type="cofactor">
    <cofactor evidence="1">
        <name>Mg(2+)</name>
        <dbReference type="ChEBI" id="CHEBI:18420"/>
    </cofactor>
</comment>
<proteinExistence type="inferred from homology"/>
<keyword evidence="8" id="KW-0520">NAD</keyword>
<dbReference type="InterPro" id="IPR049734">
    <property type="entry name" value="NudC-like_C"/>
</dbReference>
<gene>
    <name evidence="11" type="ORF">DK846_10220</name>
</gene>
<comment type="similarity">
    <text evidence="3">Belongs to the Nudix hydrolase family. NudC subfamily.</text>
</comment>
<evidence type="ECO:0000256" key="7">
    <source>
        <dbReference type="ARBA" id="ARBA00022842"/>
    </source>
</evidence>
<keyword evidence="6" id="KW-0378">Hydrolase</keyword>
<dbReference type="EMBL" id="QGMY01000008">
    <property type="protein sequence ID" value="PWR71235.1"/>
    <property type="molecule type" value="Genomic_DNA"/>
</dbReference>
<evidence type="ECO:0000256" key="9">
    <source>
        <dbReference type="ARBA" id="ARBA00023679"/>
    </source>
</evidence>
<dbReference type="Gene3D" id="3.90.79.20">
    <property type="match status" value="1"/>
</dbReference>
<protein>
    <recommendedName>
        <fullName evidence="4">NAD(+) diphosphatase</fullName>
        <ecNumber evidence="4">3.6.1.22</ecNumber>
    </recommendedName>
</protein>
<dbReference type="InterPro" id="IPR015797">
    <property type="entry name" value="NUDIX_hydrolase-like_dom_sf"/>
</dbReference>
<comment type="catalytic activity">
    <reaction evidence="9">
        <text>a 5'-end NAD(+)-phospho-ribonucleoside in mRNA + H2O = a 5'-end phospho-adenosine-phospho-ribonucleoside in mRNA + beta-nicotinamide D-ribonucleotide + 2 H(+)</text>
        <dbReference type="Rhea" id="RHEA:60876"/>
        <dbReference type="Rhea" id="RHEA-COMP:15698"/>
        <dbReference type="Rhea" id="RHEA-COMP:15719"/>
        <dbReference type="ChEBI" id="CHEBI:14649"/>
        <dbReference type="ChEBI" id="CHEBI:15377"/>
        <dbReference type="ChEBI" id="CHEBI:15378"/>
        <dbReference type="ChEBI" id="CHEBI:144029"/>
        <dbReference type="ChEBI" id="CHEBI:144051"/>
    </reaction>
    <physiologicalReaction direction="left-to-right" evidence="9">
        <dbReference type="Rhea" id="RHEA:60877"/>
    </physiologicalReaction>
</comment>
<dbReference type="EC" id="3.6.1.22" evidence="4"/>
<evidence type="ECO:0000256" key="4">
    <source>
        <dbReference type="ARBA" id="ARBA00012381"/>
    </source>
</evidence>
<dbReference type="InterPro" id="IPR050241">
    <property type="entry name" value="NAD-cap_RNA_hydrolase_NudC"/>
</dbReference>
<organism evidence="11 12">
    <name type="scientific">Methanospirillum lacunae</name>
    <dbReference type="NCBI Taxonomy" id="668570"/>
    <lineage>
        <taxon>Archaea</taxon>
        <taxon>Methanobacteriati</taxon>
        <taxon>Methanobacteriota</taxon>
        <taxon>Stenosarchaea group</taxon>
        <taxon>Methanomicrobia</taxon>
        <taxon>Methanomicrobiales</taxon>
        <taxon>Methanospirillaceae</taxon>
        <taxon>Methanospirillum</taxon>
    </lineage>
</organism>
<dbReference type="GO" id="GO:0006742">
    <property type="term" value="P:NADP+ catabolic process"/>
    <property type="evidence" value="ECO:0007669"/>
    <property type="project" value="TreeGrafter"/>
</dbReference>
<dbReference type="AlphaFoldDB" id="A0A2V2MY68"/>
<dbReference type="Gene3D" id="3.90.79.10">
    <property type="entry name" value="Nucleoside Triphosphate Pyrophosphohydrolase"/>
    <property type="match status" value="1"/>
</dbReference>
<dbReference type="GO" id="GO:0035529">
    <property type="term" value="F:NADH pyrophosphatase activity"/>
    <property type="evidence" value="ECO:0007669"/>
    <property type="project" value="TreeGrafter"/>
</dbReference>
<reference evidence="11 12" key="1">
    <citation type="submission" date="2018-05" db="EMBL/GenBank/DDBJ databases">
        <title>Draft genome of Methanospirillum lacunae Ki8-1.</title>
        <authorList>
            <person name="Dueholm M.S."/>
            <person name="Nielsen P.H."/>
            <person name="Bakmann L.F."/>
            <person name="Otzen D.E."/>
        </authorList>
    </citation>
    <scope>NUCLEOTIDE SEQUENCE [LARGE SCALE GENOMIC DNA]</scope>
    <source>
        <strain evidence="11 12">Ki8-1</strain>
    </source>
</reference>
<comment type="caution">
    <text evidence="11">The sequence shown here is derived from an EMBL/GenBank/DDBJ whole genome shotgun (WGS) entry which is preliminary data.</text>
</comment>
<name>A0A2V2MY68_9EURY</name>
<sequence length="277" mass="30641">MIHLPYIISDLDTHTPSKTGIFHSVIVDTDGNVLCSNHFPIISEKDPGIENASDLPHQVTGPLFVGGNSEKNWWVYQIENGSSLSPGLDLISLRTIEGSIPFDLLAILGRAVQLVRFNKTTAFCGRCGERNAMKEDELAKQCPACGLLTFPRLSPAIIVRITDENRILLARSPQFPQGMYSLIAGFVEPGESLEAGVHREVFEEVGLRISDLQYCNSQPWPFPDSLMVGYVAQYLSGEIRCDGIEIEDAQWFSRDSMPELPGKLSIARALIEDYLSS</sequence>
<dbReference type="GO" id="GO:0005829">
    <property type="term" value="C:cytosol"/>
    <property type="evidence" value="ECO:0007669"/>
    <property type="project" value="TreeGrafter"/>
</dbReference>
<keyword evidence="5" id="KW-0479">Metal-binding</keyword>
<evidence type="ECO:0000256" key="1">
    <source>
        <dbReference type="ARBA" id="ARBA00001946"/>
    </source>
</evidence>
<evidence type="ECO:0000259" key="10">
    <source>
        <dbReference type="PROSITE" id="PS51462"/>
    </source>
</evidence>
<evidence type="ECO:0000256" key="6">
    <source>
        <dbReference type="ARBA" id="ARBA00022801"/>
    </source>
</evidence>
<dbReference type="RefSeq" id="WP_109968853.1">
    <property type="nucleotide sequence ID" value="NZ_CP176093.1"/>
</dbReference>
<evidence type="ECO:0000313" key="12">
    <source>
        <dbReference type="Proteomes" id="UP000245657"/>
    </source>
</evidence>